<dbReference type="Proteomes" id="UP000053555">
    <property type="component" value="Unassembled WGS sequence"/>
</dbReference>
<dbReference type="EMBL" id="KN642294">
    <property type="protein sequence ID" value="KHN45404.1"/>
    <property type="molecule type" value="Genomic_DNA"/>
</dbReference>
<evidence type="ECO:0000313" key="1">
    <source>
        <dbReference type="EMBL" id="KHN45404.1"/>
    </source>
</evidence>
<gene>
    <name evidence="1" type="ORF">glysoja_028411</name>
</gene>
<sequence length="107" mass="12808">MWSKGVWRFVSEKDSLWARVLKGRADQGEDIMRNRWTSSWWKEVREVCSNDYHQDWFWKALQRRVGNGENALFWKDVGLRQEEIGTRYSRLLAVSSQANCRINEVGR</sequence>
<dbReference type="AlphaFoldDB" id="A0A0B2SLW2"/>
<accession>A0A0B2SLW2</accession>
<organism evidence="1">
    <name type="scientific">Glycine soja</name>
    <name type="common">Wild soybean</name>
    <dbReference type="NCBI Taxonomy" id="3848"/>
    <lineage>
        <taxon>Eukaryota</taxon>
        <taxon>Viridiplantae</taxon>
        <taxon>Streptophyta</taxon>
        <taxon>Embryophyta</taxon>
        <taxon>Tracheophyta</taxon>
        <taxon>Spermatophyta</taxon>
        <taxon>Magnoliopsida</taxon>
        <taxon>eudicotyledons</taxon>
        <taxon>Gunneridae</taxon>
        <taxon>Pentapetalae</taxon>
        <taxon>rosids</taxon>
        <taxon>fabids</taxon>
        <taxon>Fabales</taxon>
        <taxon>Fabaceae</taxon>
        <taxon>Papilionoideae</taxon>
        <taxon>50 kb inversion clade</taxon>
        <taxon>NPAAA clade</taxon>
        <taxon>indigoferoid/millettioid clade</taxon>
        <taxon>Phaseoleae</taxon>
        <taxon>Glycine</taxon>
        <taxon>Glycine subgen. Soja</taxon>
    </lineage>
</organism>
<proteinExistence type="predicted"/>
<name>A0A0B2SLW2_GLYSO</name>
<protein>
    <submittedName>
        <fullName evidence="1">Uncharacterized protein</fullName>
    </submittedName>
</protein>
<reference evidence="1" key="1">
    <citation type="submission" date="2014-07" db="EMBL/GenBank/DDBJ databases">
        <title>Identification of a novel salt tolerance gene in wild soybean by whole-genome sequencing.</title>
        <authorList>
            <person name="Lam H.-M."/>
            <person name="Qi X."/>
            <person name="Li M.-W."/>
            <person name="Liu X."/>
            <person name="Xie M."/>
            <person name="Ni M."/>
            <person name="Xu X."/>
        </authorList>
    </citation>
    <scope>NUCLEOTIDE SEQUENCE [LARGE SCALE GENOMIC DNA]</scope>
    <source>
        <tissue evidence="1">Root</tissue>
    </source>
</reference>